<evidence type="ECO:0000313" key="16">
    <source>
        <dbReference type="EMBL" id="WCL91281.1"/>
    </source>
</evidence>
<evidence type="ECO:0000256" key="13">
    <source>
        <dbReference type="ARBA" id="ARBA00024861"/>
    </source>
</evidence>
<evidence type="ECO:0000256" key="1">
    <source>
        <dbReference type="ARBA" id="ARBA00000915"/>
    </source>
</evidence>
<comment type="subcellular location">
    <subcellularLocation>
        <location evidence="14">Cytoplasm</location>
    </subcellularLocation>
</comment>
<dbReference type="SMR" id="A0AAE9XZW8"/>
<accession>A0AAE9XZW8</accession>
<dbReference type="InterPro" id="IPR020621">
    <property type="entry name" value="ATP-PRT_HisG_long"/>
</dbReference>
<keyword evidence="14" id="KW-0460">Magnesium</keyword>
<evidence type="ECO:0000256" key="4">
    <source>
        <dbReference type="ARBA" id="ARBA00009489"/>
    </source>
</evidence>
<dbReference type="HAMAP" id="MF_00079">
    <property type="entry name" value="HisG_Long"/>
    <property type="match status" value="1"/>
</dbReference>
<dbReference type="GO" id="GO:0005737">
    <property type="term" value="C:cytoplasm"/>
    <property type="evidence" value="ECO:0007669"/>
    <property type="project" value="UniProtKB-SubCell"/>
</dbReference>
<dbReference type="GeneID" id="66892170"/>
<dbReference type="GO" id="GO:0003879">
    <property type="term" value="F:ATP phosphoribosyltransferase activity"/>
    <property type="evidence" value="ECO:0007669"/>
    <property type="project" value="UniProtKB-UniRule"/>
</dbReference>
<comment type="similarity">
    <text evidence="4">Belongs to the ATP phosphoribosyltransferase family. Short subfamily.</text>
</comment>
<evidence type="ECO:0000256" key="11">
    <source>
        <dbReference type="ARBA" id="ARBA00022840"/>
    </source>
</evidence>
<sequence>MSAPFVLAVPSKGRLQENAEAFFARAGLTLSKPGGARDYRGTIAGLDNVEVAYLSASEIAANLARGSVHFGVTGEDLVRESITDADKRVLLIDGLGFGYANVVVAVPQAWIDVRTMADLDDVTTGFRAQHNRRMRVATKYINLTRGFFAQHSVVDYRIVESAGATEGAPAVGTAEMIVDITTTGATLAANGLKVLDDGVLLRSQANLVASREADWSDTARETARVILDHIASRARAGKYKEVRTRFKGCNDALLAEAHSRFGVVSPFGGPTSSGMLTLHCPPAQIYALGSFLRQHGADTVSVAALDYVFDKENPLFSKLAAFLPQ</sequence>
<comment type="function">
    <text evidence="13 14">Catalyzes the condensation of ATP and 5-phosphoribose 1-diphosphate to form N'-(5'-phosphoribosyl)-ATP (PR-ATP). Has a crucial role in the pathway because the rate of histidine biosynthesis seems to be controlled primarily by regulation of HisG enzymatic activity.</text>
</comment>
<comment type="catalytic activity">
    <reaction evidence="1 14">
        <text>1-(5-phospho-beta-D-ribosyl)-ATP + diphosphate = 5-phospho-alpha-D-ribose 1-diphosphate + ATP</text>
        <dbReference type="Rhea" id="RHEA:18473"/>
        <dbReference type="ChEBI" id="CHEBI:30616"/>
        <dbReference type="ChEBI" id="CHEBI:33019"/>
        <dbReference type="ChEBI" id="CHEBI:58017"/>
        <dbReference type="ChEBI" id="CHEBI:73183"/>
        <dbReference type="EC" id="2.4.2.17"/>
    </reaction>
</comment>
<keyword evidence="10 14" id="KW-0547">Nucleotide-binding</keyword>
<evidence type="ECO:0000256" key="9">
    <source>
        <dbReference type="ARBA" id="ARBA00022679"/>
    </source>
</evidence>
<keyword evidence="7 14" id="KW-0028">Amino-acid biosynthesis</keyword>
<dbReference type="InterPro" id="IPR001348">
    <property type="entry name" value="ATP_PRibTrfase_HisG"/>
</dbReference>
<organism evidence="16 17">
    <name type="scientific">Rhodopseudomonas palustris (strain ATCC BAA-98 / CGA009)</name>
    <dbReference type="NCBI Taxonomy" id="258594"/>
    <lineage>
        <taxon>Bacteria</taxon>
        <taxon>Pseudomonadati</taxon>
        <taxon>Pseudomonadota</taxon>
        <taxon>Alphaproteobacteria</taxon>
        <taxon>Hyphomicrobiales</taxon>
        <taxon>Nitrobacteraceae</taxon>
        <taxon>Rhodopseudomonas</taxon>
    </lineage>
</organism>
<dbReference type="Gene3D" id="3.40.190.10">
    <property type="entry name" value="Periplasmic binding protein-like II"/>
    <property type="match status" value="2"/>
</dbReference>
<dbReference type="EMBL" id="CP116810">
    <property type="protein sequence ID" value="WCL91281.1"/>
    <property type="molecule type" value="Genomic_DNA"/>
</dbReference>
<dbReference type="PANTHER" id="PTHR21403">
    <property type="entry name" value="ATP PHOSPHORIBOSYLTRANSFERASE ATP-PRTASE"/>
    <property type="match status" value="1"/>
</dbReference>
<protein>
    <recommendedName>
        <fullName evidence="6 14">ATP phosphoribosyltransferase</fullName>
        <shortName evidence="14">ATP-PRT</shortName>
        <shortName evidence="14">ATP-PRTase</shortName>
        <ecNumber evidence="5 14">2.4.2.17</ecNumber>
    </recommendedName>
</protein>
<comment type="activity regulation">
    <text evidence="14">Feedback inhibited by histidine.</text>
</comment>
<dbReference type="GO" id="GO:0000105">
    <property type="term" value="P:L-histidine biosynthetic process"/>
    <property type="evidence" value="ECO:0007669"/>
    <property type="project" value="UniProtKB-UniRule"/>
</dbReference>
<dbReference type="AlphaFoldDB" id="A0AAE9XZW8"/>
<keyword evidence="14" id="KW-0963">Cytoplasm</keyword>
<comment type="pathway">
    <text evidence="2 14">Amino-acid biosynthesis; L-histidine biosynthesis; L-histidine from 5-phospho-alpha-D-ribose 1-diphosphate: step 1/9.</text>
</comment>
<dbReference type="SUPFAM" id="SSF53850">
    <property type="entry name" value="Periplasmic binding protein-like II"/>
    <property type="match status" value="1"/>
</dbReference>
<comment type="cofactor">
    <cofactor evidence="14">
        <name>Mg(2+)</name>
        <dbReference type="ChEBI" id="CHEBI:18420"/>
    </cofactor>
</comment>
<proteinExistence type="inferred from homology"/>
<dbReference type="RefSeq" id="WP_011156713.1">
    <property type="nucleotide sequence ID" value="NZ_CP116810.1"/>
</dbReference>
<evidence type="ECO:0000256" key="5">
    <source>
        <dbReference type="ARBA" id="ARBA00011946"/>
    </source>
</evidence>
<evidence type="ECO:0000256" key="10">
    <source>
        <dbReference type="ARBA" id="ARBA00022741"/>
    </source>
</evidence>
<comment type="similarity">
    <text evidence="3 14">Belongs to the ATP phosphoribosyltransferase family. Long subfamily.</text>
</comment>
<dbReference type="GO" id="GO:0005524">
    <property type="term" value="F:ATP binding"/>
    <property type="evidence" value="ECO:0007669"/>
    <property type="project" value="UniProtKB-KW"/>
</dbReference>
<evidence type="ECO:0000256" key="12">
    <source>
        <dbReference type="ARBA" id="ARBA00023102"/>
    </source>
</evidence>
<evidence type="ECO:0000256" key="8">
    <source>
        <dbReference type="ARBA" id="ARBA00022676"/>
    </source>
</evidence>
<gene>
    <name evidence="14 16" type="primary">hisG</name>
    <name evidence="16" type="ORF">TX73_005900</name>
</gene>
<dbReference type="Proteomes" id="UP000001426">
    <property type="component" value="Chromosome"/>
</dbReference>
<keyword evidence="9 14" id="KW-0808">Transferase</keyword>
<evidence type="ECO:0000256" key="2">
    <source>
        <dbReference type="ARBA" id="ARBA00004667"/>
    </source>
</evidence>
<reference evidence="16 17" key="1">
    <citation type="journal article" date="2004" name="Nat. Biotechnol.">
        <title>Complete genome sequence of the metabolically versatile photosynthetic bacterium Rhodopseudomonas palustris.</title>
        <authorList>
            <person name="Larimer F.W."/>
            <person name="Chain P."/>
            <person name="Hauser L."/>
            <person name="Lamerdin J."/>
            <person name="Malfatti S."/>
            <person name="Do L."/>
            <person name="Land M.L."/>
            <person name="Pelletier D.A."/>
            <person name="Beatty J.T."/>
            <person name="Lang A.S."/>
            <person name="Tabita F.R."/>
            <person name="Gibson J.L."/>
            <person name="Hanson T.E."/>
            <person name="Bobst C."/>
            <person name="Torres J.L."/>
            <person name="Peres C."/>
            <person name="Harrison F.H."/>
            <person name="Gibson J."/>
            <person name="Harwood C.S."/>
        </authorList>
    </citation>
    <scope>NUCLEOTIDE SEQUENCE [LARGE SCALE GENOMIC DNA]</scope>
    <source>
        <strain evidence="17">ATCC BAA-98 / CGA009</strain>
    </source>
</reference>
<evidence type="ECO:0000313" key="17">
    <source>
        <dbReference type="Proteomes" id="UP000001426"/>
    </source>
</evidence>
<dbReference type="EC" id="2.4.2.17" evidence="5 14"/>
<dbReference type="CDD" id="cd13593">
    <property type="entry name" value="PBP2_HisGL3"/>
    <property type="match status" value="1"/>
</dbReference>
<dbReference type="GO" id="GO:0000287">
    <property type="term" value="F:magnesium ion binding"/>
    <property type="evidence" value="ECO:0007669"/>
    <property type="project" value="UniProtKB-UniRule"/>
</dbReference>
<dbReference type="PROSITE" id="PS01316">
    <property type="entry name" value="ATP_P_PHORIBOSYLTR"/>
    <property type="match status" value="1"/>
</dbReference>
<feature type="domain" description="ATP phosphoribosyltransferase catalytic" evidence="15">
    <location>
        <begin position="56"/>
        <end position="227"/>
    </location>
</feature>
<keyword evidence="12 14" id="KW-0368">Histidine biosynthesis</keyword>
<evidence type="ECO:0000256" key="7">
    <source>
        <dbReference type="ARBA" id="ARBA00022605"/>
    </source>
</evidence>
<dbReference type="InterPro" id="IPR018198">
    <property type="entry name" value="ATP_PRibTrfase_CS"/>
</dbReference>
<evidence type="ECO:0000256" key="3">
    <source>
        <dbReference type="ARBA" id="ARBA00007955"/>
    </source>
</evidence>
<keyword evidence="11 14" id="KW-0067">ATP-binding</keyword>
<dbReference type="PANTHER" id="PTHR21403:SF8">
    <property type="entry name" value="ATP PHOSPHORIBOSYLTRANSFERASE"/>
    <property type="match status" value="1"/>
</dbReference>
<name>A0AAE9XZW8_RHOPA</name>
<keyword evidence="14" id="KW-0479">Metal-binding</keyword>
<keyword evidence="8 14" id="KW-0328">Glycosyltransferase</keyword>
<dbReference type="InterPro" id="IPR013820">
    <property type="entry name" value="ATP_PRibTrfase_cat"/>
</dbReference>
<keyword evidence="17" id="KW-1185">Reference proteome</keyword>
<dbReference type="KEGG" id="rpa:TX73_005900"/>
<dbReference type="Pfam" id="PF01634">
    <property type="entry name" value="HisG"/>
    <property type="match status" value="1"/>
</dbReference>
<evidence type="ECO:0000256" key="6">
    <source>
        <dbReference type="ARBA" id="ARBA00020998"/>
    </source>
</evidence>
<evidence type="ECO:0000259" key="15">
    <source>
        <dbReference type="Pfam" id="PF01634"/>
    </source>
</evidence>
<dbReference type="NCBIfam" id="TIGR00070">
    <property type="entry name" value="hisG"/>
    <property type="match status" value="1"/>
</dbReference>
<evidence type="ECO:0000256" key="14">
    <source>
        <dbReference type="HAMAP-Rule" id="MF_00079"/>
    </source>
</evidence>